<evidence type="ECO:0000313" key="7">
    <source>
        <dbReference type="EMBL" id="PAV73598.1"/>
    </source>
</evidence>
<sequence>MGGSINSGVGAELAGILSPFQLIMEKEQFAKEADTKIKAYYLIGYAGITFSVICLLSMCITLPVVYNYVNQLKGQAQDEFRTCEETVFTVQSSLGDLRDKVQSGAFNRTRIARDAYSEGIEGSGESVYTSGASAGVDSYDSCSGCCLPGPAGPKGPRGNDGRPGRPEDHPRPLASQPPHHHAQTAQPDQLDPQELRKTIYNKSRINSRREPTVPQECQAATDHLDHLDHPKQRELLNQADQDSQPQERTARTEHPGSPGERGICPKYCAIDGGIFFEDGTRR</sequence>
<dbReference type="PANTHER" id="PTHR24637:SF377">
    <property type="entry name" value="COLLAGEN TYPE IX ALPHA 1 CHAIN"/>
    <property type="match status" value="1"/>
</dbReference>
<dbReference type="Pfam" id="PF01484">
    <property type="entry name" value="Col_cuticle_N"/>
    <property type="match status" value="1"/>
</dbReference>
<comment type="subunit">
    <text evidence="1">Collagen polypeptide chains are complexed within the cuticle by disulfide bonds and other types of covalent cross-links.</text>
</comment>
<accession>A0A2A2KIA0</accession>
<evidence type="ECO:0000256" key="5">
    <source>
        <dbReference type="SAM" id="Phobius"/>
    </source>
</evidence>
<dbReference type="STRING" id="2018661.A0A2A2KIA0"/>
<evidence type="ECO:0000256" key="3">
    <source>
        <dbReference type="ARBA" id="ARBA00023157"/>
    </source>
</evidence>
<feature type="compositionally biased region" description="Polar residues" evidence="4">
    <location>
        <begin position="238"/>
        <end position="247"/>
    </location>
</feature>
<dbReference type="SMART" id="SM01088">
    <property type="entry name" value="Col_cuticle_N"/>
    <property type="match status" value="1"/>
</dbReference>
<reference evidence="7 8" key="1">
    <citation type="journal article" date="2017" name="Curr. Biol.">
        <title>Genome architecture and evolution of a unichromosomal asexual nematode.</title>
        <authorList>
            <person name="Fradin H."/>
            <person name="Zegar C."/>
            <person name="Gutwein M."/>
            <person name="Lucas J."/>
            <person name="Kovtun M."/>
            <person name="Corcoran D."/>
            <person name="Baugh L.R."/>
            <person name="Kiontke K."/>
            <person name="Gunsalus K."/>
            <person name="Fitch D.H."/>
            <person name="Piano F."/>
        </authorList>
    </citation>
    <scope>NUCLEOTIDE SEQUENCE [LARGE SCALE GENOMIC DNA]</scope>
    <source>
        <strain evidence="7">PF1309</strain>
    </source>
</reference>
<protein>
    <recommendedName>
        <fullName evidence="6">Nematode cuticle collagen N-terminal domain-containing protein</fullName>
    </recommendedName>
</protein>
<keyword evidence="2" id="KW-0677">Repeat</keyword>
<feature type="transmembrane region" description="Helical" evidence="5">
    <location>
        <begin position="39"/>
        <end position="66"/>
    </location>
</feature>
<dbReference type="PANTHER" id="PTHR24637">
    <property type="entry name" value="COLLAGEN"/>
    <property type="match status" value="1"/>
</dbReference>
<dbReference type="EMBL" id="LIAE01008565">
    <property type="protein sequence ID" value="PAV73598.1"/>
    <property type="molecule type" value="Genomic_DNA"/>
</dbReference>
<feature type="region of interest" description="Disordered" evidence="4">
    <location>
        <begin position="152"/>
        <end position="194"/>
    </location>
</feature>
<evidence type="ECO:0000313" key="8">
    <source>
        <dbReference type="Proteomes" id="UP000218231"/>
    </source>
</evidence>
<feature type="region of interest" description="Disordered" evidence="4">
    <location>
        <begin position="234"/>
        <end position="264"/>
    </location>
</feature>
<gene>
    <name evidence="7" type="ORF">WR25_00778</name>
</gene>
<dbReference type="Proteomes" id="UP000218231">
    <property type="component" value="Unassembled WGS sequence"/>
</dbReference>
<name>A0A2A2KIA0_9BILA</name>
<feature type="domain" description="Nematode cuticle collagen N-terminal" evidence="6">
    <location>
        <begin position="42"/>
        <end position="94"/>
    </location>
</feature>
<dbReference type="AlphaFoldDB" id="A0A2A2KIA0"/>
<keyword evidence="8" id="KW-1185">Reference proteome</keyword>
<keyword evidence="5" id="KW-0472">Membrane</keyword>
<keyword evidence="5" id="KW-1133">Transmembrane helix</keyword>
<dbReference type="InterPro" id="IPR002486">
    <property type="entry name" value="Col_cuticle_N"/>
</dbReference>
<proteinExistence type="predicted"/>
<comment type="caution">
    <text evidence="7">The sequence shown here is derived from an EMBL/GenBank/DDBJ whole genome shotgun (WGS) entry which is preliminary data.</text>
</comment>
<evidence type="ECO:0000256" key="4">
    <source>
        <dbReference type="SAM" id="MobiDB-lite"/>
    </source>
</evidence>
<evidence type="ECO:0000256" key="1">
    <source>
        <dbReference type="ARBA" id="ARBA00011518"/>
    </source>
</evidence>
<keyword evidence="5" id="KW-0812">Transmembrane</keyword>
<evidence type="ECO:0000259" key="6">
    <source>
        <dbReference type="SMART" id="SM01088"/>
    </source>
</evidence>
<organism evidence="7 8">
    <name type="scientific">Diploscapter pachys</name>
    <dbReference type="NCBI Taxonomy" id="2018661"/>
    <lineage>
        <taxon>Eukaryota</taxon>
        <taxon>Metazoa</taxon>
        <taxon>Ecdysozoa</taxon>
        <taxon>Nematoda</taxon>
        <taxon>Chromadorea</taxon>
        <taxon>Rhabditida</taxon>
        <taxon>Rhabditina</taxon>
        <taxon>Rhabditomorpha</taxon>
        <taxon>Rhabditoidea</taxon>
        <taxon>Rhabditidae</taxon>
        <taxon>Diploscapter</taxon>
    </lineage>
</organism>
<dbReference type="GO" id="GO:0042302">
    <property type="term" value="F:structural constituent of cuticle"/>
    <property type="evidence" value="ECO:0007669"/>
    <property type="project" value="InterPro"/>
</dbReference>
<feature type="compositionally biased region" description="Basic and acidic residues" evidence="4">
    <location>
        <begin position="157"/>
        <end position="171"/>
    </location>
</feature>
<evidence type="ECO:0000256" key="2">
    <source>
        <dbReference type="ARBA" id="ARBA00022737"/>
    </source>
</evidence>
<keyword evidence="3" id="KW-1015">Disulfide bond</keyword>